<gene>
    <name evidence="2" type="ORF">OKIOD_LOCUS4391</name>
</gene>
<keyword evidence="1" id="KW-0812">Transmembrane</keyword>
<reference evidence="2 3" key="1">
    <citation type="submission" date="2021-04" db="EMBL/GenBank/DDBJ databases">
        <authorList>
            <person name="Bliznina A."/>
        </authorList>
    </citation>
    <scope>NUCLEOTIDE SEQUENCE [LARGE SCALE GENOMIC DNA]</scope>
</reference>
<dbReference type="Proteomes" id="UP001158576">
    <property type="component" value="Chromosome PAR"/>
</dbReference>
<name>A0ABN7S1U7_OIKDI</name>
<organism evidence="2 3">
    <name type="scientific">Oikopleura dioica</name>
    <name type="common">Tunicate</name>
    <dbReference type="NCBI Taxonomy" id="34765"/>
    <lineage>
        <taxon>Eukaryota</taxon>
        <taxon>Metazoa</taxon>
        <taxon>Chordata</taxon>
        <taxon>Tunicata</taxon>
        <taxon>Appendicularia</taxon>
        <taxon>Copelata</taxon>
        <taxon>Oikopleuridae</taxon>
        <taxon>Oikopleura</taxon>
    </lineage>
</organism>
<feature type="transmembrane region" description="Helical" evidence="1">
    <location>
        <begin position="34"/>
        <end position="57"/>
    </location>
</feature>
<proteinExistence type="predicted"/>
<keyword evidence="1" id="KW-1133">Transmembrane helix</keyword>
<protein>
    <submittedName>
        <fullName evidence="2">Oidioi.mRNA.OKI2018_I69.PAR.g12833.t1.cds</fullName>
    </submittedName>
</protein>
<dbReference type="EMBL" id="OU015568">
    <property type="protein sequence ID" value="CAG5091060.1"/>
    <property type="molecule type" value="Genomic_DNA"/>
</dbReference>
<keyword evidence="3" id="KW-1185">Reference proteome</keyword>
<keyword evidence="1" id="KW-0472">Membrane</keyword>
<sequence>MNEIQKFLENGKEMKVFDASDGVDPREEEEMKQWFLIIGFLGLPAFILFFSILFLMYDWNGVIQHIGRNICGLETKNSSKSHGSRITESYSNKVICRQPESATVNKFLTRV</sequence>
<evidence type="ECO:0000313" key="2">
    <source>
        <dbReference type="EMBL" id="CAG5091060.1"/>
    </source>
</evidence>
<evidence type="ECO:0000313" key="3">
    <source>
        <dbReference type="Proteomes" id="UP001158576"/>
    </source>
</evidence>
<accession>A0ABN7S1U7</accession>
<evidence type="ECO:0000256" key="1">
    <source>
        <dbReference type="SAM" id="Phobius"/>
    </source>
</evidence>